<name>A0A0N4XRM3_NIPBR</name>
<reference evidence="1 3" key="2">
    <citation type="submission" date="2018-11" db="EMBL/GenBank/DDBJ databases">
        <authorList>
            <consortium name="Pathogen Informatics"/>
        </authorList>
    </citation>
    <scope>NUCLEOTIDE SEQUENCE [LARGE SCALE GENOMIC DNA]</scope>
</reference>
<proteinExistence type="predicted"/>
<dbReference type="WBParaSite" id="NBR_0000517501-mRNA-1">
    <property type="protein sequence ID" value="NBR_0000517501-mRNA-1"/>
    <property type="gene ID" value="NBR_0000517501"/>
</dbReference>
<dbReference type="WBParaSite" id="NBR_0002238901-mRNA-1">
    <property type="protein sequence ID" value="NBR_0002238901-mRNA-1"/>
    <property type="gene ID" value="NBR_0002238901"/>
</dbReference>
<dbReference type="EMBL" id="UYSL01027953">
    <property type="protein sequence ID" value="VDL87204.1"/>
    <property type="molecule type" value="Genomic_DNA"/>
</dbReference>
<sequence length="68" mass="8109">MMGFSISPNDTRWITNDIIVYMVKAEQRGKSTRPPTLVRRSARFRGAYSRLKAYYEMRHKYGYTIRSE</sequence>
<evidence type="ECO:0000313" key="4">
    <source>
        <dbReference type="WBParaSite" id="NBR_0000517501-mRNA-1"/>
    </source>
</evidence>
<dbReference type="EMBL" id="UYSL01011689">
    <property type="protein sequence ID" value="VDL68764.1"/>
    <property type="molecule type" value="Genomic_DNA"/>
</dbReference>
<evidence type="ECO:0000313" key="5">
    <source>
        <dbReference type="WBParaSite" id="NBR_0002238901-mRNA-1"/>
    </source>
</evidence>
<accession>A0A0N4XRM3</accession>
<evidence type="ECO:0000313" key="1">
    <source>
        <dbReference type="EMBL" id="VDL68764.1"/>
    </source>
</evidence>
<evidence type="ECO:0000313" key="3">
    <source>
        <dbReference type="Proteomes" id="UP000271162"/>
    </source>
</evidence>
<dbReference type="AlphaFoldDB" id="A0A0N4XRM3"/>
<keyword evidence="3" id="KW-1185">Reference proteome</keyword>
<dbReference type="Proteomes" id="UP000271162">
    <property type="component" value="Unassembled WGS sequence"/>
</dbReference>
<protein>
    <submittedName>
        <fullName evidence="4 5">Transposase</fullName>
    </submittedName>
</protein>
<evidence type="ECO:0000313" key="2">
    <source>
        <dbReference type="EMBL" id="VDL87204.1"/>
    </source>
</evidence>
<reference evidence="4 5" key="1">
    <citation type="submission" date="2017-02" db="UniProtKB">
        <authorList>
            <consortium name="WormBaseParasite"/>
        </authorList>
    </citation>
    <scope>IDENTIFICATION</scope>
</reference>
<organism evidence="4">
    <name type="scientific">Nippostrongylus brasiliensis</name>
    <name type="common">Rat hookworm</name>
    <dbReference type="NCBI Taxonomy" id="27835"/>
    <lineage>
        <taxon>Eukaryota</taxon>
        <taxon>Metazoa</taxon>
        <taxon>Ecdysozoa</taxon>
        <taxon>Nematoda</taxon>
        <taxon>Chromadorea</taxon>
        <taxon>Rhabditida</taxon>
        <taxon>Rhabditina</taxon>
        <taxon>Rhabditomorpha</taxon>
        <taxon>Strongyloidea</taxon>
        <taxon>Heligmosomidae</taxon>
        <taxon>Nippostrongylus</taxon>
    </lineage>
</organism>
<gene>
    <name evidence="2" type="ORF">NBR_LOCUS22390</name>
    <name evidence="1" type="ORF">NBR_LOCUS5175</name>
</gene>